<accession>A0A9D8KFI4</accession>
<evidence type="ECO:0000313" key="5">
    <source>
        <dbReference type="Proteomes" id="UP000809273"/>
    </source>
</evidence>
<dbReference type="AlphaFoldDB" id="A0A9D8KFI4"/>
<dbReference type="SUPFAM" id="SSF50447">
    <property type="entry name" value="Translation proteins"/>
    <property type="match status" value="1"/>
</dbReference>
<dbReference type="PRINTS" id="PR00315">
    <property type="entry name" value="ELONGATNFCT"/>
</dbReference>
<evidence type="ECO:0000259" key="3">
    <source>
        <dbReference type="PROSITE" id="PS51722"/>
    </source>
</evidence>
<dbReference type="Pfam" id="PF03144">
    <property type="entry name" value="GTP_EFTU_D2"/>
    <property type="match status" value="1"/>
</dbReference>
<reference evidence="4" key="2">
    <citation type="submission" date="2021-01" db="EMBL/GenBank/DDBJ databases">
        <authorList>
            <person name="Hahn C.R."/>
            <person name="Youssef N.H."/>
            <person name="Elshahed M."/>
        </authorList>
    </citation>
    <scope>NUCLEOTIDE SEQUENCE</scope>
    <source>
        <strain evidence="4">Zod_Metabat.24</strain>
    </source>
</reference>
<dbReference type="Gene3D" id="2.40.30.10">
    <property type="entry name" value="Translation factors"/>
    <property type="match status" value="2"/>
</dbReference>
<name>A0A9D8KFI4_9DELT</name>
<dbReference type="InterPro" id="IPR054696">
    <property type="entry name" value="GTP-eEF1A_C"/>
</dbReference>
<keyword evidence="1" id="KW-0547">Nucleotide-binding</keyword>
<dbReference type="GO" id="GO:0005525">
    <property type="term" value="F:GTP binding"/>
    <property type="evidence" value="ECO:0007669"/>
    <property type="project" value="UniProtKB-KW"/>
</dbReference>
<dbReference type="InterPro" id="IPR027417">
    <property type="entry name" value="P-loop_NTPase"/>
</dbReference>
<proteinExistence type="predicted"/>
<dbReference type="InterPro" id="IPR004161">
    <property type="entry name" value="EFTu-like_2"/>
</dbReference>
<gene>
    <name evidence="4" type="ORF">JW984_08525</name>
</gene>
<dbReference type="InterPro" id="IPR031157">
    <property type="entry name" value="G_TR_CS"/>
</dbReference>
<dbReference type="PROSITE" id="PS51722">
    <property type="entry name" value="G_TR_2"/>
    <property type="match status" value="1"/>
</dbReference>
<evidence type="ECO:0000256" key="2">
    <source>
        <dbReference type="ARBA" id="ARBA00023134"/>
    </source>
</evidence>
<dbReference type="Pfam" id="PF00009">
    <property type="entry name" value="GTP_EFTU"/>
    <property type="match status" value="1"/>
</dbReference>
<dbReference type="Proteomes" id="UP000809273">
    <property type="component" value="Unassembled WGS sequence"/>
</dbReference>
<dbReference type="Gene3D" id="3.40.50.300">
    <property type="entry name" value="P-loop containing nucleotide triphosphate hydrolases"/>
    <property type="match status" value="1"/>
</dbReference>
<dbReference type="InterPro" id="IPR009001">
    <property type="entry name" value="Transl_elong_EF1A/Init_IF2_C"/>
</dbReference>
<comment type="caution">
    <text evidence="4">The sequence shown here is derived from an EMBL/GenBank/DDBJ whole genome shotgun (WGS) entry which is preliminary data.</text>
</comment>
<sequence>MLEDIINIVFAGHVDHGKSTLVGRIFYECGQIPDQMFERLQRHADAVGKSSFHFAFYTDSTLEERQRGISIEVAYKGFERNGRRYNIIDVPGHKDFIKNMISGTAEADIAVLVIDAKETSNSGAAPQTREHLLILRALGIENMIVAVNKMDTVGYSEESFELCKMEIEHFCERIQYSFKEDIRFIPISALYGDNVAQHTENPSWYQGPTLLEVLDSIPKPERPVEKPLRMPILRTFSVTGIGTVVAGRIETGTIQPKDEVVITPYPGVGVIQAEIKSIEWQHKSVDSAAAGDDVGVLLTKQEKGFAARKVKKGSVLASPVNPPRAAGRFKAEIMLVDHPSGIRAGYVPYLHVHQAAMPCSISEIVTAWDPQGEEKKLDDDTLLKNGDTAVVWIVPTKPLVIEEANVNPRLGNFILRDGRTVAIGKCLEVELADI</sequence>
<dbReference type="Pfam" id="PF22594">
    <property type="entry name" value="GTP-eEF1A_C"/>
    <property type="match status" value="1"/>
</dbReference>
<evidence type="ECO:0000313" key="4">
    <source>
        <dbReference type="EMBL" id="MBN1573223.1"/>
    </source>
</evidence>
<dbReference type="InterPro" id="IPR050100">
    <property type="entry name" value="TRAFAC_GTPase_members"/>
</dbReference>
<dbReference type="SUPFAM" id="SSF52540">
    <property type="entry name" value="P-loop containing nucleoside triphosphate hydrolases"/>
    <property type="match status" value="1"/>
</dbReference>
<dbReference type="GO" id="GO:0003924">
    <property type="term" value="F:GTPase activity"/>
    <property type="evidence" value="ECO:0007669"/>
    <property type="project" value="InterPro"/>
</dbReference>
<dbReference type="SUPFAM" id="SSF50465">
    <property type="entry name" value="EF-Tu/eEF-1alpha/eIF2-gamma C-terminal domain"/>
    <property type="match status" value="1"/>
</dbReference>
<dbReference type="EMBL" id="JAFGIX010000043">
    <property type="protein sequence ID" value="MBN1573223.1"/>
    <property type="molecule type" value="Genomic_DNA"/>
</dbReference>
<organism evidence="4 5">
    <name type="scientific">Candidatus Zymogenus saltonus</name>
    <dbReference type="NCBI Taxonomy" id="2844893"/>
    <lineage>
        <taxon>Bacteria</taxon>
        <taxon>Deltaproteobacteria</taxon>
        <taxon>Candidatus Zymogenia</taxon>
        <taxon>Candidatus Zymogeniales</taxon>
        <taxon>Candidatus Zymogenaceae</taxon>
        <taxon>Candidatus Zymogenus</taxon>
    </lineage>
</organism>
<dbReference type="InterPro" id="IPR000795">
    <property type="entry name" value="T_Tr_GTP-bd_dom"/>
</dbReference>
<reference evidence="4" key="1">
    <citation type="journal article" date="2021" name="Environ. Microbiol.">
        <title>Genomic characterization of three novel Desulfobacterota classes expand the metabolic and phylogenetic diversity of the phylum.</title>
        <authorList>
            <person name="Murphy C.L."/>
            <person name="Biggerstaff J."/>
            <person name="Eichhorn A."/>
            <person name="Ewing E."/>
            <person name="Shahan R."/>
            <person name="Soriano D."/>
            <person name="Stewart S."/>
            <person name="VanMol K."/>
            <person name="Walker R."/>
            <person name="Walters P."/>
            <person name="Elshahed M.S."/>
            <person name="Youssef N.H."/>
        </authorList>
    </citation>
    <scope>NUCLEOTIDE SEQUENCE</scope>
    <source>
        <strain evidence="4">Zod_Metabat.24</strain>
    </source>
</reference>
<protein>
    <submittedName>
        <fullName evidence="4">50S ribosome-binding GTPase</fullName>
    </submittedName>
</protein>
<dbReference type="InterPro" id="IPR009000">
    <property type="entry name" value="Transl_B-barrel_sf"/>
</dbReference>
<feature type="domain" description="Tr-type G" evidence="3">
    <location>
        <begin position="3"/>
        <end position="224"/>
    </location>
</feature>
<dbReference type="PROSITE" id="PS00301">
    <property type="entry name" value="G_TR_1"/>
    <property type="match status" value="1"/>
</dbReference>
<evidence type="ECO:0000256" key="1">
    <source>
        <dbReference type="ARBA" id="ARBA00022741"/>
    </source>
</evidence>
<dbReference type="PANTHER" id="PTHR23115">
    <property type="entry name" value="TRANSLATION FACTOR"/>
    <property type="match status" value="1"/>
</dbReference>
<keyword evidence="2" id="KW-0342">GTP-binding</keyword>